<evidence type="ECO:0008006" key="3">
    <source>
        <dbReference type="Google" id="ProtNLM"/>
    </source>
</evidence>
<dbReference type="PANTHER" id="PTHR32385:SF15">
    <property type="entry name" value="INOSITOL PHOSPHOCERAMIDE MANNOSYLTRANSFERASE 1"/>
    <property type="match status" value="1"/>
</dbReference>
<sequence length="243" mass="29182">MNLIPKIIHYCWLSGDSYPDLTEKCISSWKEILFDYDIILWDTKRINIKSNLWLRQAYENKKYAFAADYIRFYALYNYGGIYLDADVEVLKSFNSLLYQKYFLGEDDSENIEAAIIGAEKGLDWIKECLDYYENRPFIKANGMFDTRPVPLIVSEIIKTKHLEIKPYYYFSPKNLITGRKDIKKETFCIHHFEGKWVKENFIYILKKNAHKMLYYIFGRNAHNKFVCILRKLKNVKFYMYVLF</sequence>
<dbReference type="Gene3D" id="3.90.550.20">
    <property type="match status" value="1"/>
</dbReference>
<keyword evidence="1" id="KW-0808">Transferase</keyword>
<dbReference type="GO" id="GO:0051999">
    <property type="term" value="P:mannosyl-inositol phosphorylceramide biosynthetic process"/>
    <property type="evidence" value="ECO:0007669"/>
    <property type="project" value="TreeGrafter"/>
</dbReference>
<name>A0A5J4PWT0_9ZZZZ</name>
<evidence type="ECO:0000313" key="2">
    <source>
        <dbReference type="EMBL" id="KAA6313169.1"/>
    </source>
</evidence>
<dbReference type="InterPro" id="IPR029044">
    <property type="entry name" value="Nucleotide-diphossugar_trans"/>
</dbReference>
<dbReference type="AlphaFoldDB" id="A0A5J4PWT0"/>
<dbReference type="GO" id="GO:0000030">
    <property type="term" value="F:mannosyltransferase activity"/>
    <property type="evidence" value="ECO:0007669"/>
    <property type="project" value="TreeGrafter"/>
</dbReference>
<dbReference type="SUPFAM" id="SSF53448">
    <property type="entry name" value="Nucleotide-diphospho-sugar transferases"/>
    <property type="match status" value="1"/>
</dbReference>
<dbReference type="EMBL" id="SNRY01006180">
    <property type="protein sequence ID" value="KAA6313169.1"/>
    <property type="molecule type" value="Genomic_DNA"/>
</dbReference>
<protein>
    <recommendedName>
        <fullName evidence="3">Subversion of eukaryotic traffic protein A</fullName>
    </recommendedName>
</protein>
<dbReference type="PANTHER" id="PTHR32385">
    <property type="entry name" value="MANNOSYL PHOSPHORYLINOSITOL CERAMIDE SYNTHASE"/>
    <property type="match status" value="1"/>
</dbReference>
<dbReference type="InterPro" id="IPR007577">
    <property type="entry name" value="GlycoTrfase_DXD_sugar-bd_CS"/>
</dbReference>
<accession>A0A5J4PWT0</accession>
<dbReference type="GO" id="GO:0016020">
    <property type="term" value="C:membrane"/>
    <property type="evidence" value="ECO:0007669"/>
    <property type="project" value="GOC"/>
</dbReference>
<dbReference type="Pfam" id="PF04488">
    <property type="entry name" value="Gly_transf_sug"/>
    <property type="match status" value="1"/>
</dbReference>
<evidence type="ECO:0000256" key="1">
    <source>
        <dbReference type="ARBA" id="ARBA00022679"/>
    </source>
</evidence>
<comment type="caution">
    <text evidence="2">The sequence shown here is derived from an EMBL/GenBank/DDBJ whole genome shotgun (WGS) entry which is preliminary data.</text>
</comment>
<proteinExistence type="predicted"/>
<gene>
    <name evidence="2" type="ORF">EZS27_036016</name>
</gene>
<reference evidence="2" key="1">
    <citation type="submission" date="2019-03" db="EMBL/GenBank/DDBJ databases">
        <title>Single cell metagenomics reveals metabolic interactions within the superorganism composed of flagellate Streblomastix strix and complex community of Bacteroidetes bacteria on its surface.</title>
        <authorList>
            <person name="Treitli S.C."/>
            <person name="Kolisko M."/>
            <person name="Husnik F."/>
            <person name="Keeling P."/>
            <person name="Hampl V."/>
        </authorList>
    </citation>
    <scope>NUCLEOTIDE SEQUENCE</scope>
    <source>
        <strain evidence="2">STM</strain>
    </source>
</reference>
<organism evidence="2">
    <name type="scientific">termite gut metagenome</name>
    <dbReference type="NCBI Taxonomy" id="433724"/>
    <lineage>
        <taxon>unclassified sequences</taxon>
        <taxon>metagenomes</taxon>
        <taxon>organismal metagenomes</taxon>
    </lineage>
</organism>
<dbReference type="InterPro" id="IPR051706">
    <property type="entry name" value="Glycosyltransferase_domain"/>
</dbReference>